<reference evidence="3" key="2">
    <citation type="submission" date="2012-06" db="EMBL/GenBank/DDBJ databases">
        <authorList>
            <person name="Yu Y."/>
            <person name="Currie J."/>
            <person name="Lomeli R."/>
            <person name="Angelova A."/>
            <person name="Collura K."/>
            <person name="Wissotski M."/>
            <person name="Campos D."/>
            <person name="Kudrna D."/>
            <person name="Golser W."/>
            <person name="Ashely E."/>
            <person name="Descour A."/>
            <person name="Fernandes J."/>
            <person name="Soderlund C."/>
            <person name="Walbot V."/>
        </authorList>
    </citation>
    <scope>NUCLEOTIDE SEQUENCE</scope>
    <source>
        <strain evidence="3">B73</strain>
    </source>
</reference>
<organism evidence="3">
    <name type="scientific">Zea mays</name>
    <name type="common">Maize</name>
    <dbReference type="NCBI Taxonomy" id="4577"/>
    <lineage>
        <taxon>Eukaryota</taxon>
        <taxon>Viridiplantae</taxon>
        <taxon>Streptophyta</taxon>
        <taxon>Embryophyta</taxon>
        <taxon>Tracheophyta</taxon>
        <taxon>Spermatophyta</taxon>
        <taxon>Magnoliopsida</taxon>
        <taxon>Liliopsida</taxon>
        <taxon>Poales</taxon>
        <taxon>Poaceae</taxon>
        <taxon>PACMAD clade</taxon>
        <taxon>Panicoideae</taxon>
        <taxon>Andropogonodae</taxon>
        <taxon>Andropogoneae</taxon>
        <taxon>Tripsacinae</taxon>
        <taxon>Zea</taxon>
    </lineage>
</organism>
<keyword evidence="2" id="KW-0812">Transmembrane</keyword>
<name>C0PPI5_MAIZE</name>
<feature type="compositionally biased region" description="Basic residues" evidence="1">
    <location>
        <begin position="63"/>
        <end position="91"/>
    </location>
</feature>
<protein>
    <submittedName>
        <fullName evidence="3">Uncharacterized protein</fullName>
    </submittedName>
</protein>
<dbReference type="AlphaFoldDB" id="C0PPI5"/>
<evidence type="ECO:0000256" key="1">
    <source>
        <dbReference type="SAM" id="MobiDB-lite"/>
    </source>
</evidence>
<proteinExistence type="evidence at transcript level"/>
<keyword evidence="2" id="KW-0472">Membrane</keyword>
<feature type="transmembrane region" description="Helical" evidence="2">
    <location>
        <begin position="12"/>
        <end position="31"/>
    </location>
</feature>
<reference evidence="3" key="1">
    <citation type="journal article" date="2009" name="PLoS Genet.">
        <title>Sequencing, mapping, and analysis of 27,455 maize full-length cDNAs.</title>
        <authorList>
            <person name="Soderlund C."/>
            <person name="Descour A."/>
            <person name="Kudrna D."/>
            <person name="Bomhoff M."/>
            <person name="Boyd L."/>
            <person name="Currie J."/>
            <person name="Angelova A."/>
            <person name="Collura K."/>
            <person name="Wissotski M."/>
            <person name="Ashley E."/>
            <person name="Morrow D."/>
            <person name="Fernandes J."/>
            <person name="Walbot V."/>
            <person name="Yu Y."/>
        </authorList>
    </citation>
    <scope>NUCLEOTIDE SEQUENCE</scope>
    <source>
        <strain evidence="3">B73</strain>
    </source>
</reference>
<sequence length="110" mass="12049">MQTSVQCRSSYQFLSAVALGIASVNHVYLLADDSPGIRPICCDQGDGGGGDPRRRPPGAVPGARHRAHLAARRLPLRRRLPRLPRRRRLRLRLGPLRPGGSPPRHRPASA</sequence>
<dbReference type="EMBL" id="BT070204">
    <property type="protein sequence ID" value="ACN37101.1"/>
    <property type="molecule type" value="mRNA"/>
</dbReference>
<feature type="region of interest" description="Disordered" evidence="1">
    <location>
        <begin position="41"/>
        <end position="110"/>
    </location>
</feature>
<accession>C0PPI5</accession>
<evidence type="ECO:0000313" key="3">
    <source>
        <dbReference type="EMBL" id="ACN37101.1"/>
    </source>
</evidence>
<keyword evidence="2" id="KW-1133">Transmembrane helix</keyword>
<evidence type="ECO:0000256" key="2">
    <source>
        <dbReference type="SAM" id="Phobius"/>
    </source>
</evidence>